<feature type="region of interest" description="Disordered" evidence="1">
    <location>
        <begin position="345"/>
        <end position="380"/>
    </location>
</feature>
<dbReference type="AlphaFoldDB" id="A0A8J8NQP0"/>
<gene>
    <name evidence="3" type="ORF">FGO68_gene3583</name>
</gene>
<feature type="transmembrane region" description="Helical" evidence="2">
    <location>
        <begin position="121"/>
        <end position="141"/>
    </location>
</feature>
<name>A0A8J8NQP0_HALGN</name>
<feature type="transmembrane region" description="Helical" evidence="2">
    <location>
        <begin position="161"/>
        <end position="184"/>
    </location>
</feature>
<keyword evidence="2" id="KW-0472">Membrane</keyword>
<dbReference type="Proteomes" id="UP000785679">
    <property type="component" value="Unassembled WGS sequence"/>
</dbReference>
<proteinExistence type="predicted"/>
<comment type="caution">
    <text evidence="3">The sequence shown here is derived from an EMBL/GenBank/DDBJ whole genome shotgun (WGS) entry which is preliminary data.</text>
</comment>
<keyword evidence="2" id="KW-1133">Transmembrane helix</keyword>
<organism evidence="3 4">
    <name type="scientific">Halteria grandinella</name>
    <dbReference type="NCBI Taxonomy" id="5974"/>
    <lineage>
        <taxon>Eukaryota</taxon>
        <taxon>Sar</taxon>
        <taxon>Alveolata</taxon>
        <taxon>Ciliophora</taxon>
        <taxon>Intramacronucleata</taxon>
        <taxon>Spirotrichea</taxon>
        <taxon>Stichotrichia</taxon>
        <taxon>Sporadotrichida</taxon>
        <taxon>Halteriidae</taxon>
        <taxon>Halteria</taxon>
    </lineage>
</organism>
<sequence>MIQGALFTLIYILLLALTLRAVKLLIFGRLWLVYISTTVCYVCRLMLDVTTVYYDWSAYEEGDGVHAWLVYVFRLLNSTSDRVRNMVLIFFLFQVQEVKIKIASESPHMLQDKQHQARRQYLQAMLITGFSNLIILLSYAILLSPASSDIVAQHTKLVKVLRITCLALRAILIIIYLLISYFMVIKNYQFYVRKQEEKRAILDSESRTCIERHFLALIIIAIVFGLLDGAEGMYKESLPLIQPDDRIKVAILLVQNGFYVATNFINFAASLCYLYLGYKLGEKRLEIIRDSIKYAKHYDMPQSLVEAGGGRKDYNTESLKALLQGKEKRSTSINDKQANQMLADGTQGVMEPSRTSKKVHVSQTQENQDNPQNTMQDSKQQYNPLQQVAATDPSKALEREKRLASLYKVKNKKDSFMHSEDSRGSEFTQKESMFFQYYIARFMD</sequence>
<evidence type="ECO:0000256" key="1">
    <source>
        <dbReference type="SAM" id="MobiDB-lite"/>
    </source>
</evidence>
<evidence type="ECO:0000313" key="4">
    <source>
        <dbReference type="Proteomes" id="UP000785679"/>
    </source>
</evidence>
<accession>A0A8J8NQP0</accession>
<dbReference type="EMBL" id="RRYP01009072">
    <property type="protein sequence ID" value="TNV79318.1"/>
    <property type="molecule type" value="Genomic_DNA"/>
</dbReference>
<feature type="transmembrane region" description="Helical" evidence="2">
    <location>
        <begin position="250"/>
        <end position="276"/>
    </location>
</feature>
<reference evidence="3" key="1">
    <citation type="submission" date="2019-06" db="EMBL/GenBank/DDBJ databases">
        <authorList>
            <person name="Zheng W."/>
        </authorList>
    </citation>
    <scope>NUCLEOTIDE SEQUENCE</scope>
    <source>
        <strain evidence="3">QDHG01</strain>
    </source>
</reference>
<evidence type="ECO:0000256" key="2">
    <source>
        <dbReference type="SAM" id="Phobius"/>
    </source>
</evidence>
<protein>
    <submittedName>
        <fullName evidence="3">Uncharacterized protein</fullName>
    </submittedName>
</protein>
<evidence type="ECO:0000313" key="3">
    <source>
        <dbReference type="EMBL" id="TNV79318.1"/>
    </source>
</evidence>
<keyword evidence="2" id="KW-0812">Transmembrane</keyword>
<feature type="transmembrane region" description="Helical" evidence="2">
    <location>
        <begin position="214"/>
        <end position="230"/>
    </location>
</feature>
<keyword evidence="4" id="KW-1185">Reference proteome</keyword>
<feature type="compositionally biased region" description="Polar residues" evidence="1">
    <location>
        <begin position="361"/>
        <end position="380"/>
    </location>
</feature>